<proteinExistence type="predicted"/>
<name>A0A367FXS9_9FIRM</name>
<accession>A0A367FXS9</accession>
<dbReference type="EMBL" id="PSQG01000015">
    <property type="protein sequence ID" value="RCH43247.1"/>
    <property type="molecule type" value="Genomic_DNA"/>
</dbReference>
<sequence length="72" mass="7984">MSKEEAVQLLTAAGYKAKVENSVVIARVENFTKKEFEKVRKILKDAGYNSSFGIKESKGEEKNVQDEESAGT</sequence>
<reference evidence="2 3" key="1">
    <citation type="submission" date="2018-02" db="EMBL/GenBank/DDBJ databases">
        <title>Complete genome sequencing of Faecalibacterium prausnitzii strains isolated from the human gut.</title>
        <authorList>
            <person name="Fitzgerald B.C."/>
            <person name="Shkoporov A.N."/>
            <person name="Ross P.R."/>
            <person name="Hill C."/>
        </authorList>
    </citation>
    <scope>NUCLEOTIDE SEQUENCE [LARGE SCALE GENOMIC DNA]</scope>
    <source>
        <strain evidence="2 3">APC942/31-1</strain>
    </source>
</reference>
<evidence type="ECO:0000313" key="2">
    <source>
        <dbReference type="EMBL" id="RCH43247.1"/>
    </source>
</evidence>
<feature type="region of interest" description="Disordered" evidence="1">
    <location>
        <begin position="51"/>
        <end position="72"/>
    </location>
</feature>
<evidence type="ECO:0000313" key="3">
    <source>
        <dbReference type="Proteomes" id="UP000253208"/>
    </source>
</evidence>
<feature type="compositionally biased region" description="Basic and acidic residues" evidence="1">
    <location>
        <begin position="55"/>
        <end position="65"/>
    </location>
</feature>
<dbReference type="RefSeq" id="WP_114002370.1">
    <property type="nucleotide sequence ID" value="NZ_PSQG01000015.1"/>
</dbReference>
<gene>
    <name evidence="2" type="ORF">C4886_11205</name>
</gene>
<evidence type="ECO:0000256" key="1">
    <source>
        <dbReference type="SAM" id="MobiDB-lite"/>
    </source>
</evidence>
<dbReference type="Proteomes" id="UP000253208">
    <property type="component" value="Unassembled WGS sequence"/>
</dbReference>
<comment type="caution">
    <text evidence="2">The sequence shown here is derived from an EMBL/GenBank/DDBJ whole genome shotgun (WGS) entry which is preliminary data.</text>
</comment>
<dbReference type="AlphaFoldDB" id="A0A367FXS9"/>
<organism evidence="2 3">
    <name type="scientific">Blautia obeum</name>
    <dbReference type="NCBI Taxonomy" id="40520"/>
    <lineage>
        <taxon>Bacteria</taxon>
        <taxon>Bacillati</taxon>
        <taxon>Bacillota</taxon>
        <taxon>Clostridia</taxon>
        <taxon>Lachnospirales</taxon>
        <taxon>Lachnospiraceae</taxon>
        <taxon>Blautia</taxon>
    </lineage>
</organism>
<protein>
    <submittedName>
        <fullName evidence="2">Uncharacterized protein</fullName>
    </submittedName>
</protein>